<accession>A0ACB9A0G2</accession>
<evidence type="ECO:0000313" key="1">
    <source>
        <dbReference type="EMBL" id="KAI3703444.1"/>
    </source>
</evidence>
<reference evidence="1 2" key="2">
    <citation type="journal article" date="2022" name="Mol. Ecol. Resour.">
        <title>The genomes of chicory, endive, great burdock and yacon provide insights into Asteraceae paleo-polyploidization history and plant inulin production.</title>
        <authorList>
            <person name="Fan W."/>
            <person name="Wang S."/>
            <person name="Wang H."/>
            <person name="Wang A."/>
            <person name="Jiang F."/>
            <person name="Liu H."/>
            <person name="Zhao H."/>
            <person name="Xu D."/>
            <person name="Zhang Y."/>
        </authorList>
    </citation>
    <scope>NUCLEOTIDE SEQUENCE [LARGE SCALE GENOMIC DNA]</scope>
    <source>
        <strain evidence="2">cv. Yunnan</strain>
        <tissue evidence="1">Leaves</tissue>
    </source>
</reference>
<keyword evidence="2" id="KW-1185">Reference proteome</keyword>
<name>A0ACB9A0G2_9ASTR</name>
<sequence>MENLANSFMFLESYMSFKVLIESYDRKLKIGMLLHNTRLDIHAHIRTFLPNLEIYRRPKEFLNVCLQKQNKGTVNHLSLCKMKQWNWLFRSVFLSQNLHSLKSNLILYRVIGAISVKNAKKNRTLLARMSDSLWKGGDSRYI</sequence>
<comment type="caution">
    <text evidence="1">The sequence shown here is derived from an EMBL/GenBank/DDBJ whole genome shotgun (WGS) entry which is preliminary data.</text>
</comment>
<gene>
    <name evidence="1" type="ORF">L1987_73523</name>
</gene>
<dbReference type="Proteomes" id="UP001056120">
    <property type="component" value="Linkage Group LG25"/>
</dbReference>
<organism evidence="1 2">
    <name type="scientific">Smallanthus sonchifolius</name>
    <dbReference type="NCBI Taxonomy" id="185202"/>
    <lineage>
        <taxon>Eukaryota</taxon>
        <taxon>Viridiplantae</taxon>
        <taxon>Streptophyta</taxon>
        <taxon>Embryophyta</taxon>
        <taxon>Tracheophyta</taxon>
        <taxon>Spermatophyta</taxon>
        <taxon>Magnoliopsida</taxon>
        <taxon>eudicotyledons</taxon>
        <taxon>Gunneridae</taxon>
        <taxon>Pentapetalae</taxon>
        <taxon>asterids</taxon>
        <taxon>campanulids</taxon>
        <taxon>Asterales</taxon>
        <taxon>Asteraceae</taxon>
        <taxon>Asteroideae</taxon>
        <taxon>Heliantheae alliance</taxon>
        <taxon>Millerieae</taxon>
        <taxon>Smallanthus</taxon>
    </lineage>
</organism>
<evidence type="ECO:0000313" key="2">
    <source>
        <dbReference type="Proteomes" id="UP001056120"/>
    </source>
</evidence>
<proteinExistence type="predicted"/>
<protein>
    <submittedName>
        <fullName evidence="1">Uncharacterized protein</fullName>
    </submittedName>
</protein>
<dbReference type="EMBL" id="CM042042">
    <property type="protein sequence ID" value="KAI3703444.1"/>
    <property type="molecule type" value="Genomic_DNA"/>
</dbReference>
<reference evidence="2" key="1">
    <citation type="journal article" date="2022" name="Mol. Ecol. Resour.">
        <title>The genomes of chicory, endive, great burdock and yacon provide insights into Asteraceae palaeo-polyploidization history and plant inulin production.</title>
        <authorList>
            <person name="Fan W."/>
            <person name="Wang S."/>
            <person name="Wang H."/>
            <person name="Wang A."/>
            <person name="Jiang F."/>
            <person name="Liu H."/>
            <person name="Zhao H."/>
            <person name="Xu D."/>
            <person name="Zhang Y."/>
        </authorList>
    </citation>
    <scope>NUCLEOTIDE SEQUENCE [LARGE SCALE GENOMIC DNA]</scope>
    <source>
        <strain evidence="2">cv. Yunnan</strain>
    </source>
</reference>